<feature type="region of interest" description="Disordered" evidence="21">
    <location>
        <begin position="1300"/>
        <end position="1356"/>
    </location>
</feature>
<comment type="cofactor">
    <cofactor evidence="1">
        <name>Mn(2+)</name>
        <dbReference type="ChEBI" id="CHEBI:29035"/>
    </cofactor>
</comment>
<name>A0AA88PKQ8_9TELE</name>
<dbReference type="Pfam" id="PF01399">
    <property type="entry name" value="PCI"/>
    <property type="match status" value="1"/>
</dbReference>
<reference evidence="23" key="1">
    <citation type="submission" date="2023-08" db="EMBL/GenBank/DDBJ databases">
        <title>Chromosome-level Genome Assembly of mud carp (Cirrhinus molitorella).</title>
        <authorList>
            <person name="Liu H."/>
        </authorList>
    </citation>
    <scope>NUCLEOTIDE SEQUENCE</scope>
    <source>
        <strain evidence="23">Prfri</strain>
        <tissue evidence="23">Muscle</tissue>
    </source>
</reference>
<dbReference type="Pfam" id="PF05470">
    <property type="entry name" value="eIF-3c_N"/>
    <property type="match status" value="1"/>
</dbReference>
<keyword evidence="5 19" id="KW-0396">Initiation factor</keyword>
<comment type="caution">
    <text evidence="23">The sequence shown here is derived from an EMBL/GenBank/DDBJ whole genome shotgun (WGS) entry which is preliminary data.</text>
</comment>
<dbReference type="GO" id="GO:0004722">
    <property type="term" value="F:protein serine/threonine phosphatase activity"/>
    <property type="evidence" value="ECO:0007669"/>
    <property type="project" value="UniProtKB-EC"/>
</dbReference>
<dbReference type="InterPro" id="IPR000717">
    <property type="entry name" value="PCI_dom"/>
</dbReference>
<dbReference type="InterPro" id="IPR036390">
    <property type="entry name" value="WH_DNA-bd_sf"/>
</dbReference>
<feature type="compositionally biased region" description="Low complexity" evidence="21">
    <location>
        <begin position="1304"/>
        <end position="1328"/>
    </location>
</feature>
<evidence type="ECO:0000256" key="20">
    <source>
        <dbReference type="RuleBase" id="RU004273"/>
    </source>
</evidence>
<dbReference type="GO" id="GO:0016282">
    <property type="term" value="C:eukaryotic 43S preinitiation complex"/>
    <property type="evidence" value="ECO:0007669"/>
    <property type="project" value="UniProtKB-UniRule"/>
</dbReference>
<comment type="similarity">
    <text evidence="19">Belongs to the eIF-3 subunit C family.</text>
</comment>
<dbReference type="Gene3D" id="1.10.10.10">
    <property type="entry name" value="Winged helix-like DNA-binding domain superfamily/Winged helix DNA-binding domain"/>
    <property type="match status" value="1"/>
</dbReference>
<dbReference type="Gene3D" id="3.60.21.10">
    <property type="match status" value="1"/>
</dbReference>
<dbReference type="SUPFAM" id="SSF46785">
    <property type="entry name" value="Winged helix' DNA-binding domain"/>
    <property type="match status" value="1"/>
</dbReference>
<organism evidence="23 24">
    <name type="scientific">Cirrhinus molitorella</name>
    <name type="common">mud carp</name>
    <dbReference type="NCBI Taxonomy" id="172907"/>
    <lineage>
        <taxon>Eukaryota</taxon>
        <taxon>Metazoa</taxon>
        <taxon>Chordata</taxon>
        <taxon>Craniata</taxon>
        <taxon>Vertebrata</taxon>
        <taxon>Euteleostomi</taxon>
        <taxon>Actinopterygii</taxon>
        <taxon>Neopterygii</taxon>
        <taxon>Teleostei</taxon>
        <taxon>Ostariophysi</taxon>
        <taxon>Cypriniformes</taxon>
        <taxon>Cyprinidae</taxon>
        <taxon>Labeoninae</taxon>
        <taxon>Labeonini</taxon>
        <taxon>Cirrhinus</taxon>
    </lineage>
</organism>
<evidence type="ECO:0000313" key="23">
    <source>
        <dbReference type="EMBL" id="KAK2877015.1"/>
    </source>
</evidence>
<keyword evidence="6" id="KW-0597">Phosphoprotein</keyword>
<dbReference type="GO" id="GO:0048264">
    <property type="term" value="P:determination of ventral identity"/>
    <property type="evidence" value="ECO:0007669"/>
    <property type="project" value="UniProtKB-ARBA"/>
</dbReference>
<sequence>MGDMSDLDRQIDQLRRCELIKENEVKALCAKAREILVEESNVQRVDSPVTVCGDIHGQFYDLKELFRVGGDVPETNYLFMGDFVDRGFYSVETFLLLLALKVRYPDRITLIRGNHESRQITQVYGFYDECLRKYGSVTVWRYCTEIFDYLSLSAIIDGKIFCVHGGLSPSIQTLDQIRTIDRKQEVPHDGPMCDLLWSDPEDTTGWGVSPRGAGYLFGSDVVAQFNAANDIDMICRAHQLVMEGYKWHFNETVLTVWSAPNYCYRCGNVAAILELDEHLQKEFIIFEAAPQETRGIPSKKPVADYFLHTLALYSTAVKSRSQTQCAVDVELYEPAEERERCFRFIFLLFFRKLQFETAVVLQSSGGRWRRAAVGLARRCRFLSFSGSSRPGFDARRHLCSQNCKSGSKICTKGNSQTRDLRFLAENSVKSRQSSPGTTFNKQTLLLSDDEEDTKRVVRSAKDKRFEELTNIIKTIRNAMKIRDMSKCLEEFEQLCRAFLKSKTIVDKEGVPQFYIRLLTDLEDYLNQLWEDKEGKKKMNKNNAKALSTLRQKIRKYNKDFETEIASYKENPEQSAEEEEKDDAGSASSESDDDDDDDDDDEGITAKSLMKKKPQEEEKAAPEASKFLKGAADESESDDDEESEDWGSDSVDSGSESEDNDGGAASLAVVFLKKNLEGDKLQERKKDATKERRRHKKAVRVDEDIEEEGEAEEGGWEKVKGGVPLVKEKPKMFAKGTEINTAVVIKKLNEILQARGKKGTDRAAQIELLHALAGIANENNLGEGILVKIKFNIIASLYDYNPNLAAFMKADMWKKCLDCIDELLDILFNNNNIFIGENIAEDSESLAVSDQPFRVRGCILTLVERMDEEFTKIMQNTDPHSQEYVDNLKDEGRVCGVIDRLLQYLESKGSTEEVCRVFLRRIMHTYYKFDYKAHRRSLGLQGETKSEQDQEESEGEDSAIIMDRLCKFIYAKDRTDRIRTCAILCHIYHHALHSRWYQARDLMLMSHLQDNIQHADPPVQILYNRTMVQLGICAFRQGMIKDAHNALLDIQSSGRAKELLGQGLLMRNMQERNAEQEKIEKRRQVPFHMHINLELLECVYLVSAMLLEIPYMAAHEFDARRRMISKQFHHQLRVGERQPLLGPPESMREHVVAASKAMKMGDWRTCHSFIINEKMNSKVWDLFPEAQRVREMLVRKIQEESLRTYLFTYSSVYDSISMETLSEMFELELPMVHSIISKMIINEELMASLDQPTQTVVMHRTEPTSLQNMALQLAEKLGGLVENNERVFDLKQGVYGGYFNRDQKGGYQQKQSYQRGAPDQRGGYQQKQGYQRDQKGGYQQKQNYQRGGYRNQNQSSY</sequence>
<feature type="compositionally biased region" description="Acidic residues" evidence="21">
    <location>
        <begin position="632"/>
        <end position="646"/>
    </location>
</feature>
<keyword evidence="3" id="KW-0488">Methylation</keyword>
<keyword evidence="7" id="KW-0479">Metal-binding</keyword>
<dbReference type="PROSITE" id="PS00125">
    <property type="entry name" value="SER_THR_PHOSPHATASE"/>
    <property type="match status" value="1"/>
</dbReference>
<dbReference type="GO" id="GO:0031369">
    <property type="term" value="F:translation initiation factor binding"/>
    <property type="evidence" value="ECO:0007669"/>
    <property type="project" value="InterPro"/>
</dbReference>
<evidence type="ECO:0000256" key="18">
    <source>
        <dbReference type="ARBA" id="ARBA00063476"/>
    </source>
</evidence>
<evidence type="ECO:0000256" key="10">
    <source>
        <dbReference type="ARBA" id="ARBA00022917"/>
    </source>
</evidence>
<evidence type="ECO:0000256" key="14">
    <source>
        <dbReference type="ARBA" id="ARBA00047761"/>
    </source>
</evidence>
<evidence type="ECO:0000259" key="22">
    <source>
        <dbReference type="PROSITE" id="PS50250"/>
    </source>
</evidence>
<dbReference type="PANTHER" id="PTHR13937">
    <property type="entry name" value="EUKARYOTIC TRANSLATION INITATION FACTOR 3, SUBUNIT 8 EIF3S8 -RELATED"/>
    <property type="match status" value="1"/>
</dbReference>
<keyword evidence="11" id="KW-0464">Manganese</keyword>
<evidence type="ECO:0000256" key="5">
    <source>
        <dbReference type="ARBA" id="ARBA00022540"/>
    </source>
</evidence>
<feature type="domain" description="PCI" evidence="22">
    <location>
        <begin position="1086"/>
        <end position="1262"/>
    </location>
</feature>
<comment type="function">
    <text evidence="16">Protein phosphatase that regulates many processes such as microtubule organization at centrosomes.</text>
</comment>
<dbReference type="CDD" id="cd07415">
    <property type="entry name" value="MPP_PP2A_PP4_PP6"/>
    <property type="match status" value="1"/>
</dbReference>
<evidence type="ECO:0000256" key="3">
    <source>
        <dbReference type="ARBA" id="ARBA00022481"/>
    </source>
</evidence>
<accession>A0AA88PKQ8</accession>
<evidence type="ECO:0000256" key="15">
    <source>
        <dbReference type="ARBA" id="ARBA00048336"/>
    </source>
</evidence>
<evidence type="ECO:0000256" key="6">
    <source>
        <dbReference type="ARBA" id="ARBA00022553"/>
    </source>
</evidence>
<dbReference type="PRINTS" id="PR00114">
    <property type="entry name" value="STPHPHTASE"/>
</dbReference>
<dbReference type="InterPro" id="IPR027516">
    <property type="entry name" value="EIF3C"/>
</dbReference>
<keyword evidence="9" id="KW-0904">Protein phosphatase</keyword>
<comment type="catalytic activity">
    <reaction evidence="15 20">
        <text>O-phospho-L-threonyl-[protein] + H2O = L-threonyl-[protein] + phosphate</text>
        <dbReference type="Rhea" id="RHEA:47004"/>
        <dbReference type="Rhea" id="RHEA-COMP:11060"/>
        <dbReference type="Rhea" id="RHEA-COMP:11605"/>
        <dbReference type="ChEBI" id="CHEBI:15377"/>
        <dbReference type="ChEBI" id="CHEBI:30013"/>
        <dbReference type="ChEBI" id="CHEBI:43474"/>
        <dbReference type="ChEBI" id="CHEBI:61977"/>
        <dbReference type="EC" id="3.1.3.16"/>
    </reaction>
</comment>
<evidence type="ECO:0000256" key="2">
    <source>
        <dbReference type="ARBA" id="ARBA00004300"/>
    </source>
</evidence>
<dbReference type="GO" id="GO:0046872">
    <property type="term" value="F:metal ion binding"/>
    <property type="evidence" value="ECO:0007669"/>
    <property type="project" value="UniProtKB-KW"/>
</dbReference>
<evidence type="ECO:0000256" key="21">
    <source>
        <dbReference type="SAM" id="MobiDB-lite"/>
    </source>
</evidence>
<dbReference type="GO" id="GO:0001732">
    <property type="term" value="P:formation of cytoplasmic translation initiation complex"/>
    <property type="evidence" value="ECO:0007669"/>
    <property type="project" value="UniProtKB-UniRule"/>
</dbReference>
<dbReference type="SUPFAM" id="SSF56300">
    <property type="entry name" value="Metallo-dependent phosphatases"/>
    <property type="match status" value="1"/>
</dbReference>
<dbReference type="FunFam" id="3.60.21.10:FF:000010">
    <property type="entry name" value="Serine/threonine-protein phosphatase"/>
    <property type="match status" value="1"/>
</dbReference>
<dbReference type="InterPro" id="IPR006186">
    <property type="entry name" value="Ser/Thr-sp_prot-phosphatase"/>
</dbReference>
<dbReference type="GO" id="GO:0003743">
    <property type="term" value="F:translation initiation factor activity"/>
    <property type="evidence" value="ECO:0007669"/>
    <property type="project" value="UniProtKB-UniRule"/>
</dbReference>
<dbReference type="GO" id="GO:0005852">
    <property type="term" value="C:eukaryotic translation initiation factor 3 complex"/>
    <property type="evidence" value="ECO:0007669"/>
    <property type="project" value="UniProtKB-UniRule"/>
</dbReference>
<keyword evidence="4 19" id="KW-0963">Cytoplasm</keyword>
<evidence type="ECO:0000256" key="1">
    <source>
        <dbReference type="ARBA" id="ARBA00001936"/>
    </source>
</evidence>
<dbReference type="GO" id="GO:0033290">
    <property type="term" value="C:eukaryotic 48S preinitiation complex"/>
    <property type="evidence" value="ECO:0007669"/>
    <property type="project" value="UniProtKB-UniRule"/>
</dbReference>
<evidence type="ECO:0000313" key="24">
    <source>
        <dbReference type="Proteomes" id="UP001187343"/>
    </source>
</evidence>
<comment type="similarity">
    <text evidence="13">Belongs to the PPP phosphatase family. PP-4 (PP-X) subfamily.</text>
</comment>
<dbReference type="GO" id="GO:0005813">
    <property type="term" value="C:centrosome"/>
    <property type="evidence" value="ECO:0007669"/>
    <property type="project" value="UniProtKB-SubCell"/>
</dbReference>
<dbReference type="InterPro" id="IPR008905">
    <property type="entry name" value="EIF3C_N_dom"/>
</dbReference>
<dbReference type="HAMAP" id="MF_03002">
    <property type="entry name" value="eIF3c"/>
    <property type="match status" value="1"/>
</dbReference>
<dbReference type="EMBL" id="JAUYZG010000020">
    <property type="protein sequence ID" value="KAK2877015.1"/>
    <property type="molecule type" value="Genomic_DNA"/>
</dbReference>
<dbReference type="Proteomes" id="UP001187343">
    <property type="component" value="Unassembled WGS sequence"/>
</dbReference>
<keyword evidence="8 20" id="KW-0378">Hydrolase</keyword>
<dbReference type="InterPro" id="IPR058999">
    <property type="entry name" value="EIF3CL_C"/>
</dbReference>
<dbReference type="SMART" id="SM00088">
    <property type="entry name" value="PINT"/>
    <property type="match status" value="1"/>
</dbReference>
<dbReference type="InterPro" id="IPR029052">
    <property type="entry name" value="Metallo-depent_PP-like"/>
</dbReference>
<dbReference type="SMART" id="SM00156">
    <property type="entry name" value="PP2Ac"/>
    <property type="match status" value="1"/>
</dbReference>
<evidence type="ECO:0000256" key="12">
    <source>
        <dbReference type="ARBA" id="ARBA00023212"/>
    </source>
</evidence>
<comment type="subcellular location">
    <subcellularLocation>
        <location evidence="2">Cytoplasm</location>
        <location evidence="2">Cytoskeleton</location>
        <location evidence="2">Microtubule organizing center</location>
        <location evidence="2">Centrosome</location>
    </subcellularLocation>
</comment>
<evidence type="ECO:0000256" key="13">
    <source>
        <dbReference type="ARBA" id="ARBA00038328"/>
    </source>
</evidence>
<comment type="function">
    <text evidence="19">Component of the eukaryotic translation initiation factor 3 (eIF-3) complex, which is involved in protein synthesis of a specialized repertoire of mRNAs and, together with other initiation factors, stimulates binding of mRNA and methionyl-tRNAi to the 40S ribosome. The eIF-3 complex specifically targets and initiates translation of a subset of mRNAs involved in cell proliferation.</text>
</comment>
<comment type="subunit">
    <text evidence="19">Component of the eukaryotic translation initiation factor 3 (eIF-3) complex, which is composed of 13 subunits: EIF3A, EIF3B, EIF3C, EIF3D, EIF3E, EIF3F, EIF3G, EIF3H, EIF3I, EIF3J, EIF3K, EIF3L and EIF3M.</text>
</comment>
<feature type="compositionally biased region" description="Acidic residues" evidence="21">
    <location>
        <begin position="589"/>
        <end position="602"/>
    </location>
</feature>
<dbReference type="Pfam" id="PF26569">
    <property type="entry name" value="EIF3CL_C"/>
    <property type="match status" value="1"/>
</dbReference>
<keyword evidence="12" id="KW-0206">Cytoskeleton</keyword>
<comment type="function">
    <text evidence="17">Component of the eukaryotic translation initiation factor 3 (eIF-3) complex, which is required for several steps in the initiation of protein synthesis. The eIF-3 complex associates with the 40S ribosome and facilitates the recruitment of eIF-1, eIF-1A, eIF-2:GTP:methionyl-tRNAi and eIF-5 to form the 43S pre-initiation complex (43S PIC). The eIF-3 complex stimulates mRNA recruitment to the 43S PIC and scanning of the mRNA for AUG recognition. The eIF-3 complex is also required for disassembly and recycling of post-termination ribosomal complexes and subsequently prevents premature joining of the 40S and 60S ribosomal subunits prior to initiation. The eIF-3 complex specifically targets and initiates translation of a subset of mRNAs involved in cell proliferation, including cell cycling, differentiation and apoptosis, and uses different modes of RNA stem-loop binding to exert either translational activation or repression.</text>
</comment>
<gene>
    <name evidence="19" type="primary">EIF3C</name>
    <name evidence="19" type="synonym">EIF3S8</name>
    <name evidence="23" type="ORF">Q8A67_021111</name>
</gene>
<evidence type="ECO:0000256" key="7">
    <source>
        <dbReference type="ARBA" id="ARBA00022723"/>
    </source>
</evidence>
<dbReference type="InterPro" id="IPR036388">
    <property type="entry name" value="WH-like_DNA-bd_sf"/>
</dbReference>
<dbReference type="InterPro" id="IPR004843">
    <property type="entry name" value="Calcineurin-like_PHP"/>
</dbReference>
<comment type="catalytic activity">
    <reaction evidence="14">
        <text>O-phospho-L-seryl-[protein] + H2O = L-seryl-[protein] + phosphate</text>
        <dbReference type="Rhea" id="RHEA:20629"/>
        <dbReference type="Rhea" id="RHEA-COMP:9863"/>
        <dbReference type="Rhea" id="RHEA-COMP:11604"/>
        <dbReference type="ChEBI" id="CHEBI:15377"/>
        <dbReference type="ChEBI" id="CHEBI:29999"/>
        <dbReference type="ChEBI" id="CHEBI:43474"/>
        <dbReference type="ChEBI" id="CHEBI:83421"/>
        <dbReference type="EC" id="3.1.3.16"/>
    </reaction>
</comment>
<keyword evidence="24" id="KW-1185">Reference proteome</keyword>
<dbReference type="PANTHER" id="PTHR13937:SF0">
    <property type="entry name" value="EUKARYOTIC TRANSLATION INITIATION FACTOR 3 SUBUNIT C-RELATED"/>
    <property type="match status" value="1"/>
</dbReference>
<evidence type="ECO:0000256" key="8">
    <source>
        <dbReference type="ARBA" id="ARBA00022801"/>
    </source>
</evidence>
<keyword evidence="10 19" id="KW-0648">Protein biosynthesis</keyword>
<evidence type="ECO:0000256" key="19">
    <source>
        <dbReference type="HAMAP-Rule" id="MF_03002"/>
    </source>
</evidence>
<feature type="region of interest" description="Disordered" evidence="21">
    <location>
        <begin position="566"/>
        <end position="662"/>
    </location>
</feature>
<protein>
    <recommendedName>
        <fullName evidence="19">Eukaryotic translation initiation factor 3 subunit C</fullName>
        <shortName evidence="19">eIF3c</shortName>
    </recommendedName>
    <alternativeName>
        <fullName evidence="19">Eukaryotic translation initiation factor 3 subunit 8</fullName>
    </alternativeName>
</protein>
<evidence type="ECO:0000256" key="16">
    <source>
        <dbReference type="ARBA" id="ARBA00053636"/>
    </source>
</evidence>
<evidence type="ECO:0000256" key="9">
    <source>
        <dbReference type="ARBA" id="ARBA00022912"/>
    </source>
</evidence>
<evidence type="ECO:0000256" key="4">
    <source>
        <dbReference type="ARBA" id="ARBA00022490"/>
    </source>
</evidence>
<feature type="compositionally biased region" description="Low complexity" evidence="21">
    <location>
        <begin position="1335"/>
        <end position="1349"/>
    </location>
</feature>
<dbReference type="FunFam" id="1.10.10.10:FF:000461">
    <property type="entry name" value="Eukaryotic translation initiation factor 3 subunit C"/>
    <property type="match status" value="1"/>
</dbReference>
<dbReference type="PROSITE" id="PS50250">
    <property type="entry name" value="PCI"/>
    <property type="match status" value="1"/>
</dbReference>
<comment type="subunit">
    <text evidence="18">Serine/threonine-protein phosphatase 4 (PP4) occurs in different assemblies of the catalytic and one or more regulatory subunits.</text>
</comment>
<evidence type="ECO:0000256" key="11">
    <source>
        <dbReference type="ARBA" id="ARBA00023211"/>
    </source>
</evidence>
<dbReference type="Pfam" id="PF00149">
    <property type="entry name" value="Metallophos"/>
    <property type="match status" value="1"/>
</dbReference>
<dbReference type="GO" id="GO:0003723">
    <property type="term" value="F:RNA binding"/>
    <property type="evidence" value="ECO:0007669"/>
    <property type="project" value="InterPro"/>
</dbReference>
<proteinExistence type="inferred from homology"/>
<evidence type="ECO:0000256" key="17">
    <source>
        <dbReference type="ARBA" id="ARBA00057041"/>
    </source>
</evidence>